<name>A0AA96KTH0_9CAUD</name>
<dbReference type="EMBL" id="OR481006">
    <property type="protein sequence ID" value="WNO47505.1"/>
    <property type="molecule type" value="Genomic_DNA"/>
</dbReference>
<evidence type="ECO:0000313" key="1">
    <source>
        <dbReference type="EMBL" id="WNO47505.1"/>
    </source>
</evidence>
<sequence>MDKMKAKQRMETLISIIYNLGDQDECSMKHVGHGTSMMMKGVDPSEQDNYLDYKDAGFSHTLSDCEEDILVESGFQKFLWQEVYKLYKDHGSELLEDIPILYIGSYIEDY</sequence>
<accession>A0AA96KTH0</accession>
<protein>
    <submittedName>
        <fullName evidence="1">Uncharacterized protein</fullName>
    </submittedName>
</protein>
<proteinExistence type="predicted"/>
<organism evidence="1">
    <name type="scientific">Staphylococcus phage vB_VibM_10AMN12</name>
    <dbReference type="NCBI Taxonomy" id="3076785"/>
    <lineage>
        <taxon>Viruses</taxon>
        <taxon>Duplodnaviria</taxon>
        <taxon>Heunggongvirae</taxon>
        <taxon>Uroviricota</taxon>
        <taxon>Caudoviricetes</taxon>
    </lineage>
</organism>
<reference evidence="1" key="1">
    <citation type="submission" date="2023-08" db="EMBL/GenBank/DDBJ databases">
        <authorList>
            <person name="Nazir A."/>
        </authorList>
    </citation>
    <scope>NUCLEOTIDE SEQUENCE</scope>
</reference>